<gene>
    <name evidence="3" type="ORF">EPI10_029274</name>
</gene>
<organism evidence="3 4">
    <name type="scientific">Gossypium australe</name>
    <dbReference type="NCBI Taxonomy" id="47621"/>
    <lineage>
        <taxon>Eukaryota</taxon>
        <taxon>Viridiplantae</taxon>
        <taxon>Streptophyta</taxon>
        <taxon>Embryophyta</taxon>
        <taxon>Tracheophyta</taxon>
        <taxon>Spermatophyta</taxon>
        <taxon>Magnoliopsida</taxon>
        <taxon>eudicotyledons</taxon>
        <taxon>Gunneridae</taxon>
        <taxon>Pentapetalae</taxon>
        <taxon>rosids</taxon>
        <taxon>malvids</taxon>
        <taxon>Malvales</taxon>
        <taxon>Malvaceae</taxon>
        <taxon>Malvoideae</taxon>
        <taxon>Gossypium</taxon>
    </lineage>
</organism>
<dbReference type="EMBL" id="SMMG02000009">
    <property type="protein sequence ID" value="KAA3462823.1"/>
    <property type="molecule type" value="Genomic_DNA"/>
</dbReference>
<proteinExistence type="predicted"/>
<dbReference type="PANTHER" id="PTHR35358:SF7">
    <property type="entry name" value="EXPRESSED PROTEIN"/>
    <property type="match status" value="1"/>
</dbReference>
<protein>
    <submittedName>
        <fullName evidence="3">Phospholipase-like protein</fullName>
    </submittedName>
</protein>
<evidence type="ECO:0000256" key="2">
    <source>
        <dbReference type="SAM" id="MobiDB-lite"/>
    </source>
</evidence>
<evidence type="ECO:0000313" key="3">
    <source>
        <dbReference type="EMBL" id="KAA3462823.1"/>
    </source>
</evidence>
<keyword evidence="1" id="KW-0175">Coiled coil</keyword>
<dbReference type="AlphaFoldDB" id="A0A5B6V1G2"/>
<feature type="coiled-coil region" evidence="1">
    <location>
        <begin position="363"/>
        <end position="425"/>
    </location>
</feature>
<accession>A0A5B6V1G2</accession>
<comment type="caution">
    <text evidence="3">The sequence shown here is derived from an EMBL/GenBank/DDBJ whole genome shotgun (WGS) entry which is preliminary data.</text>
</comment>
<dbReference type="Proteomes" id="UP000325315">
    <property type="component" value="Unassembled WGS sequence"/>
</dbReference>
<keyword evidence="4" id="KW-1185">Reference proteome</keyword>
<dbReference type="Pfam" id="PF05278">
    <property type="entry name" value="PEARLI-4"/>
    <property type="match status" value="1"/>
</dbReference>
<dbReference type="OrthoDB" id="1506770at2759"/>
<reference evidence="4" key="1">
    <citation type="journal article" date="2019" name="Plant Biotechnol. J.">
        <title>Genome sequencing of the Australian wild diploid species Gossypium australe highlights disease resistance and delayed gland morphogenesis.</title>
        <authorList>
            <person name="Cai Y."/>
            <person name="Cai X."/>
            <person name="Wang Q."/>
            <person name="Wang P."/>
            <person name="Zhang Y."/>
            <person name="Cai C."/>
            <person name="Xu Y."/>
            <person name="Wang K."/>
            <person name="Zhou Z."/>
            <person name="Wang C."/>
            <person name="Geng S."/>
            <person name="Li B."/>
            <person name="Dong Q."/>
            <person name="Hou Y."/>
            <person name="Wang H."/>
            <person name="Ai P."/>
            <person name="Liu Z."/>
            <person name="Yi F."/>
            <person name="Sun M."/>
            <person name="An G."/>
            <person name="Cheng J."/>
            <person name="Zhang Y."/>
            <person name="Shi Q."/>
            <person name="Xie Y."/>
            <person name="Shi X."/>
            <person name="Chang Y."/>
            <person name="Huang F."/>
            <person name="Chen Y."/>
            <person name="Hong S."/>
            <person name="Mi L."/>
            <person name="Sun Q."/>
            <person name="Zhang L."/>
            <person name="Zhou B."/>
            <person name="Peng R."/>
            <person name="Zhang X."/>
            <person name="Liu F."/>
        </authorList>
    </citation>
    <scope>NUCLEOTIDE SEQUENCE [LARGE SCALE GENOMIC DNA]</scope>
    <source>
        <strain evidence="4">cv. PA1801</strain>
    </source>
</reference>
<dbReference type="InterPro" id="IPR007942">
    <property type="entry name" value="PLipase-like"/>
</dbReference>
<dbReference type="PANTHER" id="PTHR35358">
    <property type="entry name" value="OS06G0711100 PROTEIN"/>
    <property type="match status" value="1"/>
</dbReference>
<evidence type="ECO:0000313" key="4">
    <source>
        <dbReference type="Proteomes" id="UP000325315"/>
    </source>
</evidence>
<feature type="region of interest" description="Disordered" evidence="2">
    <location>
        <begin position="109"/>
        <end position="128"/>
    </location>
</feature>
<name>A0A5B6V1G2_9ROSI</name>
<evidence type="ECO:0000256" key="1">
    <source>
        <dbReference type="SAM" id="Coils"/>
    </source>
</evidence>
<sequence>MDENGKVCPNCANAANPYHVCGAYCLEKIADGKGYKEKDKKILDNRNGIKQSELRKKKGGEGRVHQICGKASNPYHECDENCFNRITEAKKESDIRNVIKRGSKFIDDSRSFDRKKKGSESQPKSPRALEITPALGAIYHGDPNSLQSHLYREKLEAENAESFSSFEQHPEEICSQEQSFDKAQIQYSQPLPMSGKIMSPGDTATKFKGEKIQISPKVSSDASTEDGRDDVTSSAFSFTGIVQALEESDKEDNKSIISESCVSVGKYRVKESISSTLQSIFDKYGDIAANCQLESASMRAYYLECLCAVVQELQSTPFNELTKSKVKENFAVLKDVESANIDVSWLRALLNEISEAINLASQRQTFEAKKVKYESSLESVKKELESRMENLSQKEKEATDAREQVAEIKARLDDMEHECSQLDKTISSIASINEKFQGKSLVDELP</sequence>